<dbReference type="InterPro" id="IPR046906">
    <property type="entry name" value="Mab-21_HhH/H2TH-like"/>
</dbReference>
<keyword evidence="6" id="KW-0547">Nucleotide-binding</keyword>
<name>A0A7M5UR24_9CNID</name>
<feature type="domain" description="Mab-21-like HhH/H2TH-like" evidence="9">
    <location>
        <begin position="271"/>
        <end position="338"/>
    </location>
</feature>
<dbReference type="EnsemblMetazoa" id="CLYHEMT003093.1">
    <property type="protein sequence ID" value="CLYHEMP003093.1"/>
    <property type="gene ID" value="CLYHEMG003093"/>
</dbReference>
<dbReference type="PANTHER" id="PTHR10656:SF42">
    <property type="entry name" value="CYCLIC GMP-AMP SYNTHASE-LIKE PROTEIN-RELATED"/>
    <property type="match status" value="1"/>
</dbReference>
<evidence type="ECO:0000256" key="4">
    <source>
        <dbReference type="ARBA" id="ARBA00022695"/>
    </source>
</evidence>
<proteinExistence type="inferred from homology"/>
<dbReference type="SMART" id="SM01265">
    <property type="entry name" value="Mab-21"/>
    <property type="match status" value="1"/>
</dbReference>
<dbReference type="OrthoDB" id="5962582at2759"/>
<dbReference type="PANTHER" id="PTHR10656">
    <property type="entry name" value="CELL FATE DETERMINING PROTEIN MAB21-RELATED"/>
    <property type="match status" value="1"/>
</dbReference>
<reference evidence="10" key="1">
    <citation type="submission" date="2021-01" db="UniProtKB">
        <authorList>
            <consortium name="EnsemblMetazoa"/>
        </authorList>
    </citation>
    <scope>IDENTIFICATION</scope>
</reference>
<dbReference type="Gene3D" id="1.10.1410.40">
    <property type="match status" value="1"/>
</dbReference>
<feature type="compositionally biased region" description="Basic and acidic residues" evidence="8">
    <location>
        <begin position="12"/>
        <end position="30"/>
    </location>
</feature>
<dbReference type="InterPro" id="IPR024810">
    <property type="entry name" value="MAB21L/cGLR"/>
</dbReference>
<keyword evidence="6" id="KW-0067">ATP-binding</keyword>
<keyword evidence="11" id="KW-1185">Reference proteome</keyword>
<dbReference type="GO" id="GO:0005524">
    <property type="term" value="F:ATP binding"/>
    <property type="evidence" value="ECO:0007669"/>
    <property type="project" value="UniProtKB-KW"/>
</dbReference>
<evidence type="ECO:0000313" key="10">
    <source>
        <dbReference type="EnsemblMetazoa" id="CLYHEMP003093.1"/>
    </source>
</evidence>
<sequence>MENGKLTSEGNSENREMSSSDRIGEVENSNEEKRKNLAKLILETSVYEALPDIFDVVKTKSPISHLMFPIVTKAIKTGSRSENMYLRLSDHDFIYEIGPLIVNDHSEKPTENVRTDTLWYKETNHVGFFSVCDGDGRYLTPVGLQTKVAHQTNITKYFSMNEEPKAALEKDTNHLAANHLLHREDKVIGLRCKGWPTEMWKAFSGRKLPHLKDIMDKLKDSAIYLVSKAHPDSAYPWIEWRMSFSMVEKEIMRNLPHLYRKVFLIFKEIVHQDVISYKLKTVFLWQYEQWEKSGEGSFDVEHILEMVQCLLKCLYKAYKERHLKNYFIPNVNLFEQQDITEEPLFKNNSSRLLQPARKTLLKHLEKYLEESFLLNVILGEENDVESETWKKFPFKAIIFNQRHHSYSISDPLNLIDKLRRVNDLPSFYNLNTLCSEIVKIDVAEDWQTSVEDLMIELYITLLFLLNEIVESIIRRGDRNQPDDNKKHLLYVLYYIDIIGAKYLEQAQANSNGGGGKSFSKGTVQERVNYVKNYWDSLFQFLRLADGVFGKHGVRPVANHPAIHQPVTLPYANPYANRQPAFDQSPWMREQNSMKIDENIFKKNSECKEKWLIGRLDEEFYEKSCTTENDVLEGSVDFVEDKSCQFENLVVCKTLQEQLCESKFYQNDQSFEHIVSKLNKRWRTDLLDRLNQEKDIEQKLKEERFQKNRYFDGFQPKNFLTENFYLTCVKCITTVLQKRNLSYQRPPIISLL</sequence>
<organism evidence="10 11">
    <name type="scientific">Clytia hemisphaerica</name>
    <dbReference type="NCBI Taxonomy" id="252671"/>
    <lineage>
        <taxon>Eukaryota</taxon>
        <taxon>Metazoa</taxon>
        <taxon>Cnidaria</taxon>
        <taxon>Hydrozoa</taxon>
        <taxon>Hydroidolina</taxon>
        <taxon>Leptothecata</taxon>
        <taxon>Obeliida</taxon>
        <taxon>Clytiidae</taxon>
        <taxon>Clytia</taxon>
    </lineage>
</organism>
<keyword evidence="3" id="KW-0808">Transferase</keyword>
<dbReference type="AlphaFoldDB" id="A0A7M5UR24"/>
<evidence type="ECO:0000256" key="8">
    <source>
        <dbReference type="SAM" id="MobiDB-lite"/>
    </source>
</evidence>
<keyword evidence="7" id="KW-0460">Magnesium</keyword>
<evidence type="ECO:0000313" key="11">
    <source>
        <dbReference type="Proteomes" id="UP000594262"/>
    </source>
</evidence>
<evidence type="ECO:0000256" key="2">
    <source>
        <dbReference type="ARBA" id="ARBA00008307"/>
    </source>
</evidence>
<evidence type="ECO:0000256" key="5">
    <source>
        <dbReference type="ARBA" id="ARBA00022723"/>
    </source>
</evidence>
<comment type="similarity">
    <text evidence="2">Belongs to the mab-21 family.</text>
</comment>
<evidence type="ECO:0000256" key="1">
    <source>
        <dbReference type="ARBA" id="ARBA00001946"/>
    </source>
</evidence>
<evidence type="ECO:0000256" key="7">
    <source>
        <dbReference type="ARBA" id="ARBA00022842"/>
    </source>
</evidence>
<dbReference type="Pfam" id="PF20266">
    <property type="entry name" value="Mab-21_C"/>
    <property type="match status" value="1"/>
</dbReference>
<feature type="compositionally biased region" description="Polar residues" evidence="8">
    <location>
        <begin position="1"/>
        <end position="11"/>
    </location>
</feature>
<feature type="region of interest" description="Disordered" evidence="8">
    <location>
        <begin position="1"/>
        <end position="30"/>
    </location>
</feature>
<dbReference type="GeneID" id="136814339"/>
<accession>A0A7M5UR24</accession>
<keyword evidence="5" id="KW-0479">Metal-binding</keyword>
<evidence type="ECO:0000256" key="6">
    <source>
        <dbReference type="ARBA" id="ARBA00022840"/>
    </source>
</evidence>
<dbReference type="GO" id="GO:0046872">
    <property type="term" value="F:metal ion binding"/>
    <property type="evidence" value="ECO:0007669"/>
    <property type="project" value="UniProtKB-KW"/>
</dbReference>
<protein>
    <recommendedName>
        <fullName evidence="9">Mab-21-like HhH/H2TH-like domain-containing protein</fullName>
    </recommendedName>
</protein>
<evidence type="ECO:0000256" key="3">
    <source>
        <dbReference type="ARBA" id="ARBA00022679"/>
    </source>
</evidence>
<keyword evidence="4" id="KW-0548">Nucleotidyltransferase</keyword>
<comment type="cofactor">
    <cofactor evidence="1">
        <name>Mg(2+)</name>
        <dbReference type="ChEBI" id="CHEBI:18420"/>
    </cofactor>
</comment>
<dbReference type="RefSeq" id="XP_066926961.1">
    <property type="nucleotide sequence ID" value="XM_067070860.1"/>
</dbReference>
<dbReference type="Proteomes" id="UP000594262">
    <property type="component" value="Unplaced"/>
</dbReference>
<dbReference type="GO" id="GO:0016779">
    <property type="term" value="F:nucleotidyltransferase activity"/>
    <property type="evidence" value="ECO:0007669"/>
    <property type="project" value="UniProtKB-KW"/>
</dbReference>
<evidence type="ECO:0000259" key="9">
    <source>
        <dbReference type="Pfam" id="PF20266"/>
    </source>
</evidence>